<dbReference type="FunFam" id="2.60.40.10:FF:000050">
    <property type="entry name" value="Titin isoform B"/>
    <property type="match status" value="1"/>
</dbReference>
<protein>
    <recommendedName>
        <fullName evidence="10">Ig-like domain-containing protein</fullName>
    </recommendedName>
</protein>
<keyword evidence="9" id="KW-0175">Coiled coil</keyword>
<comment type="subcellular location">
    <subcellularLocation>
        <location evidence="2">Cytoplasm</location>
    </subcellularLocation>
    <subcellularLocation>
        <location evidence="1">Nucleus</location>
    </subcellularLocation>
</comment>
<evidence type="ECO:0000256" key="9">
    <source>
        <dbReference type="SAM" id="Coils"/>
    </source>
</evidence>
<keyword evidence="7" id="KW-0539">Nucleus</keyword>
<keyword evidence="12" id="KW-1185">Reference proteome</keyword>
<dbReference type="InterPro" id="IPR007110">
    <property type="entry name" value="Ig-like_dom"/>
</dbReference>
<keyword evidence="5" id="KW-0677">Repeat</keyword>
<keyword evidence="4" id="KW-0963">Cytoplasm</keyword>
<dbReference type="PROSITE" id="PS50835">
    <property type="entry name" value="IG_LIKE"/>
    <property type="match status" value="2"/>
</dbReference>
<evidence type="ECO:0000256" key="4">
    <source>
        <dbReference type="ARBA" id="ARBA00022490"/>
    </source>
</evidence>
<feature type="domain" description="Ig-like" evidence="10">
    <location>
        <begin position="48"/>
        <end position="137"/>
    </location>
</feature>
<dbReference type="GeneTree" id="ENSGT01110000267173"/>
<reference evidence="12" key="2">
    <citation type="journal article" date="2017" name="Sci. Adv.">
        <title>A tail of two voltages: Proteomic comparison of the three electric organs of the electric eel.</title>
        <authorList>
            <person name="Traeger L.L."/>
            <person name="Sabat G."/>
            <person name="Barrett-Wilt G.A."/>
            <person name="Wells G.B."/>
            <person name="Sussman M.R."/>
        </authorList>
    </citation>
    <scope>NUCLEOTIDE SEQUENCE [LARGE SCALE GENOMIC DNA]</scope>
</reference>
<dbReference type="FunFam" id="2.60.40.10:FF:000697">
    <property type="entry name" value="titin isoform X1"/>
    <property type="match status" value="1"/>
</dbReference>
<dbReference type="Pfam" id="PF07679">
    <property type="entry name" value="I-set"/>
    <property type="match status" value="4"/>
</dbReference>
<reference evidence="11" key="4">
    <citation type="submission" date="2025-08" db="UniProtKB">
        <authorList>
            <consortium name="Ensembl"/>
        </authorList>
    </citation>
    <scope>IDENTIFICATION</scope>
</reference>
<organism evidence="11 12">
    <name type="scientific">Electrophorus electricus</name>
    <name type="common">Electric eel</name>
    <name type="synonym">Gymnotus electricus</name>
    <dbReference type="NCBI Taxonomy" id="8005"/>
    <lineage>
        <taxon>Eukaryota</taxon>
        <taxon>Metazoa</taxon>
        <taxon>Chordata</taxon>
        <taxon>Craniata</taxon>
        <taxon>Vertebrata</taxon>
        <taxon>Euteleostomi</taxon>
        <taxon>Actinopterygii</taxon>
        <taxon>Neopterygii</taxon>
        <taxon>Teleostei</taxon>
        <taxon>Ostariophysi</taxon>
        <taxon>Gymnotiformes</taxon>
        <taxon>Gymnotoidei</taxon>
        <taxon>Gymnotidae</taxon>
        <taxon>Electrophorus</taxon>
    </lineage>
</organism>
<dbReference type="GO" id="GO:0005634">
    <property type="term" value="C:nucleus"/>
    <property type="evidence" value="ECO:0007669"/>
    <property type="project" value="UniProtKB-SubCell"/>
</dbReference>
<name>A0A4W4EDX4_ELEEL</name>
<gene>
    <name evidence="11" type="primary">DNAI3</name>
</gene>
<dbReference type="Gene3D" id="2.60.40.10">
    <property type="entry name" value="Immunoglobulins"/>
    <property type="match status" value="4"/>
</dbReference>
<evidence type="ECO:0000256" key="8">
    <source>
        <dbReference type="ARBA" id="ARBA00023319"/>
    </source>
</evidence>
<keyword evidence="8" id="KW-0393">Immunoglobulin domain</keyword>
<comment type="similarity">
    <text evidence="3">Belongs to the protein kinase superfamily. CAMK Ser/Thr protein kinase family.</text>
</comment>
<reference evidence="11" key="3">
    <citation type="submission" date="2020-05" db="EMBL/GenBank/DDBJ databases">
        <title>Electrophorus electricus (electric eel) genome, fEleEle1, primary haplotype.</title>
        <authorList>
            <person name="Myers G."/>
            <person name="Meyer A."/>
            <person name="Fedrigo O."/>
            <person name="Formenti G."/>
            <person name="Rhie A."/>
            <person name="Tracey A."/>
            <person name="Sims Y."/>
            <person name="Jarvis E.D."/>
        </authorList>
    </citation>
    <scope>NUCLEOTIDE SEQUENCE [LARGE SCALE GENOMIC DNA]</scope>
</reference>
<dbReference type="InterPro" id="IPR013098">
    <property type="entry name" value="Ig_I-set"/>
</dbReference>
<dbReference type="InterPro" id="IPR003599">
    <property type="entry name" value="Ig_sub"/>
</dbReference>
<reference evidence="11" key="5">
    <citation type="submission" date="2025-09" db="UniProtKB">
        <authorList>
            <consortium name="Ensembl"/>
        </authorList>
    </citation>
    <scope>IDENTIFICATION</scope>
</reference>
<dbReference type="InterPro" id="IPR013783">
    <property type="entry name" value="Ig-like_fold"/>
</dbReference>
<evidence type="ECO:0000256" key="2">
    <source>
        <dbReference type="ARBA" id="ARBA00004496"/>
    </source>
</evidence>
<dbReference type="STRING" id="8005.ENSEEEP00000009936"/>
<reference evidence="12" key="1">
    <citation type="journal article" date="2014" name="Science">
        <title>Nonhuman genetics. Genomic basis for the convergent evolution of electric organs.</title>
        <authorList>
            <person name="Gallant J.R."/>
            <person name="Traeger L.L."/>
            <person name="Volkening J.D."/>
            <person name="Moffett H."/>
            <person name="Chen P.H."/>
            <person name="Novina C.D."/>
            <person name="Phillips G.N.Jr."/>
            <person name="Anand R."/>
            <person name="Wells G.B."/>
            <person name="Pinch M."/>
            <person name="Guth R."/>
            <person name="Unguez G.A."/>
            <person name="Albert J.S."/>
            <person name="Zakon H.H."/>
            <person name="Samanta M.P."/>
            <person name="Sussman M.R."/>
        </authorList>
    </citation>
    <scope>NUCLEOTIDE SEQUENCE [LARGE SCALE GENOMIC DNA]</scope>
</reference>
<proteinExistence type="inferred from homology"/>
<feature type="domain" description="Ig-like" evidence="10">
    <location>
        <begin position="247"/>
        <end position="327"/>
    </location>
</feature>
<dbReference type="PANTHER" id="PTHR47633">
    <property type="entry name" value="IMMUNOGLOBULIN"/>
    <property type="match status" value="1"/>
</dbReference>
<dbReference type="OMA" id="ECETAIF"/>
<dbReference type="SMART" id="SM00409">
    <property type="entry name" value="IG"/>
    <property type="match status" value="3"/>
</dbReference>
<evidence type="ECO:0000256" key="6">
    <source>
        <dbReference type="ARBA" id="ARBA00023157"/>
    </source>
</evidence>
<evidence type="ECO:0000256" key="3">
    <source>
        <dbReference type="ARBA" id="ARBA00006692"/>
    </source>
</evidence>
<sequence length="491" mass="56529">WLKNSDIISPQKHPNIKRVQRIEEIERIAHEGAPSGVTRDDLMEKTKPEIVLLPEPVRVLEGETAKFRCRVTGYPTPKVNWYLNGLLIRKSKRFRILYDGIHYLEIVDSKSYDSGEVKVVAENPEGTAEHVVKFEIQQREDFRTVLRRAPEMKVPAAVQEHGRVSFEVVKPEKTQEGYYEAITAVELKSRKKDESYEDMLRKRKEELLHHTKELSEAEKLKEEEERKLTIPKFKPEKIILSPSMEAPKILERIQSQTVALGDEVHFHCRVVGKPDPECQWFKNGILIEKSDHVYWYWVEGTSYVTKTLKNQTVTETQEAAFSLEITHLDVKGAQWIKNGVEILPSDKYEITVDGTVHTLKIKNCNTQDEAVYGFKLGKLSANARLNVESKYLSLDCFYLNISIKIVKKPKDVTALLGATVSFELSLSHDDIPVKWMYNNQELVPSSNIKILSERKAHKIIIQRVEDDTAGEYIAVFGYLQCSAHLHIECKF</sequence>
<accession>A0A4W4EDX4</accession>
<evidence type="ECO:0000313" key="11">
    <source>
        <dbReference type="Ensembl" id="ENSEEEP00000009936.2"/>
    </source>
</evidence>
<keyword evidence="6" id="KW-1015">Disulfide bond</keyword>
<dbReference type="SMART" id="SM00408">
    <property type="entry name" value="IGc2"/>
    <property type="match status" value="1"/>
</dbReference>
<evidence type="ECO:0000256" key="1">
    <source>
        <dbReference type="ARBA" id="ARBA00004123"/>
    </source>
</evidence>
<evidence type="ECO:0000259" key="10">
    <source>
        <dbReference type="PROSITE" id="PS50835"/>
    </source>
</evidence>
<dbReference type="Proteomes" id="UP000314983">
    <property type="component" value="Chromosome 2"/>
</dbReference>
<evidence type="ECO:0000256" key="5">
    <source>
        <dbReference type="ARBA" id="ARBA00022737"/>
    </source>
</evidence>
<dbReference type="AlphaFoldDB" id="A0A4W4EDX4"/>
<dbReference type="InterPro" id="IPR003598">
    <property type="entry name" value="Ig_sub2"/>
</dbReference>
<dbReference type="PANTHER" id="PTHR47633:SF4">
    <property type="entry name" value="MYOPALLADIN ISOFORM X1"/>
    <property type="match status" value="1"/>
</dbReference>
<feature type="coiled-coil region" evidence="9">
    <location>
        <begin position="200"/>
        <end position="227"/>
    </location>
</feature>
<dbReference type="InterPro" id="IPR036179">
    <property type="entry name" value="Ig-like_dom_sf"/>
</dbReference>
<dbReference type="Ensembl" id="ENSEEET00000010055.2">
    <property type="protein sequence ID" value="ENSEEEP00000009936.2"/>
    <property type="gene ID" value="ENSEEEG00000005055.2"/>
</dbReference>
<dbReference type="GO" id="GO:0005737">
    <property type="term" value="C:cytoplasm"/>
    <property type="evidence" value="ECO:0007669"/>
    <property type="project" value="UniProtKB-SubCell"/>
</dbReference>
<evidence type="ECO:0000313" key="12">
    <source>
        <dbReference type="Proteomes" id="UP000314983"/>
    </source>
</evidence>
<evidence type="ECO:0000256" key="7">
    <source>
        <dbReference type="ARBA" id="ARBA00023242"/>
    </source>
</evidence>
<dbReference type="SUPFAM" id="SSF48726">
    <property type="entry name" value="Immunoglobulin"/>
    <property type="match status" value="3"/>
</dbReference>